<dbReference type="RefSeq" id="WP_123105238.1">
    <property type="nucleotide sequence ID" value="NZ_CP127527.1"/>
</dbReference>
<sequence length="112" mass="12047">MDTLTVEDLKSSPDRLVGDAARGEAALVVDQGRPLLFALPVDETLLTHGAKLALAVKLFDQDLVGLEGAARIAGISQSEMIDHLGALHIPVVRYSTEELKAELDNLERFAGR</sequence>
<proteinExistence type="predicted"/>
<organism evidence="1">
    <name type="scientific">Acidithiobacillus sulfuriphilus</name>
    <dbReference type="NCBI Taxonomy" id="1867749"/>
    <lineage>
        <taxon>Bacteria</taxon>
        <taxon>Pseudomonadati</taxon>
        <taxon>Pseudomonadota</taxon>
        <taxon>Acidithiobacillia</taxon>
        <taxon>Acidithiobacillales</taxon>
        <taxon>Acidithiobacillaceae</taxon>
        <taxon>Acidithiobacillus</taxon>
    </lineage>
</organism>
<dbReference type="OrthoDB" id="9134981at2"/>
<dbReference type="Pfam" id="PF03683">
    <property type="entry name" value="UPF0175"/>
    <property type="match status" value="1"/>
</dbReference>
<name>A0A3M8QSN9_9PROT</name>
<protein>
    <submittedName>
        <fullName evidence="1">UPF0175 family protein</fullName>
    </submittedName>
</protein>
<evidence type="ECO:0000313" key="1">
    <source>
        <dbReference type="EMBL" id="RNF59319.1"/>
    </source>
</evidence>
<dbReference type="InterPro" id="IPR005368">
    <property type="entry name" value="UPF0175"/>
</dbReference>
<dbReference type="AlphaFoldDB" id="A0A3M8QSN9"/>
<reference evidence="1" key="1">
    <citation type="submission" date="2018-10" db="EMBL/GenBank/DDBJ databases">
        <title>Acidithiobacillus sulfuriphilus sp. nov.: an extremely acidophilic sulfur-oxidizing chemolithotroph isolated from a neutral pH environment.</title>
        <authorList>
            <person name="Falagan C."/>
            <person name="Moya-Beltran A."/>
            <person name="Quatrini R."/>
            <person name="Johnson D.B."/>
        </authorList>
    </citation>
    <scope>NUCLEOTIDE SEQUENCE [LARGE SCALE GENOMIC DNA]</scope>
    <source>
        <strain evidence="1">CJ-2</strain>
    </source>
</reference>
<accession>A0A3M8QSN9</accession>
<gene>
    <name evidence="1" type="ORF">EC580_11660</name>
</gene>
<dbReference type="EMBL" id="RIZI01000187">
    <property type="protein sequence ID" value="RNF59319.1"/>
    <property type="molecule type" value="Genomic_DNA"/>
</dbReference>
<comment type="caution">
    <text evidence="1">The sequence shown here is derived from an EMBL/GenBank/DDBJ whole genome shotgun (WGS) entry which is preliminary data.</text>
</comment>